<evidence type="ECO:0000256" key="1">
    <source>
        <dbReference type="ARBA" id="ARBA00005250"/>
    </source>
</evidence>
<dbReference type="InterPro" id="IPR030829">
    <property type="entry name" value="SoxH-rel_PQQ_2"/>
</dbReference>
<dbReference type="CDD" id="cd16282">
    <property type="entry name" value="metallo-hydrolase-like_MBL-fold"/>
    <property type="match status" value="1"/>
</dbReference>
<feature type="domain" description="Metallo-beta-lactamase" evidence="3">
    <location>
        <begin position="45"/>
        <end position="228"/>
    </location>
</feature>
<evidence type="ECO:0000259" key="3">
    <source>
        <dbReference type="SMART" id="SM00849"/>
    </source>
</evidence>
<dbReference type="Pfam" id="PF00753">
    <property type="entry name" value="Lactamase_B"/>
    <property type="match status" value="1"/>
</dbReference>
<dbReference type="PANTHER" id="PTHR42951">
    <property type="entry name" value="METALLO-BETA-LACTAMASE DOMAIN-CONTAINING"/>
    <property type="match status" value="1"/>
</dbReference>
<organism evidence="4 5">
    <name type="scientific">Benzoatithermus flavus</name>
    <dbReference type="NCBI Taxonomy" id="3108223"/>
    <lineage>
        <taxon>Bacteria</taxon>
        <taxon>Pseudomonadati</taxon>
        <taxon>Pseudomonadota</taxon>
        <taxon>Alphaproteobacteria</taxon>
        <taxon>Geminicoccales</taxon>
        <taxon>Geminicoccaceae</taxon>
        <taxon>Benzoatithermus</taxon>
    </lineage>
</organism>
<reference evidence="4 5" key="1">
    <citation type="submission" date="2024-01" db="EMBL/GenBank/DDBJ databases">
        <title>Multi-omics insights into the function and evolution of sodium benzoate biodegradation pathways in Benzoatithermus flavus gen. nov., sp. nov. from hot spring.</title>
        <authorList>
            <person name="Hu C.-J."/>
            <person name="Li W.-J."/>
        </authorList>
    </citation>
    <scope>NUCLEOTIDE SEQUENCE [LARGE SCALE GENOMIC DNA]</scope>
    <source>
        <strain evidence="4 5">SYSU G07066</strain>
    </source>
</reference>
<dbReference type="InterPro" id="IPR036866">
    <property type="entry name" value="RibonucZ/Hydroxyglut_hydro"/>
</dbReference>
<evidence type="ECO:0000256" key="2">
    <source>
        <dbReference type="SAM" id="SignalP"/>
    </source>
</evidence>
<comment type="similarity">
    <text evidence="1">Belongs to the metallo-beta-lactamase superfamily. Class-B beta-lactamase family.</text>
</comment>
<protein>
    <submittedName>
        <fullName evidence="4">Quinoprotein relay system zinc metallohydrolase 2</fullName>
    </submittedName>
</protein>
<evidence type="ECO:0000313" key="4">
    <source>
        <dbReference type="EMBL" id="MEK0083098.1"/>
    </source>
</evidence>
<feature type="signal peptide" evidence="2">
    <location>
        <begin position="1"/>
        <end position="15"/>
    </location>
</feature>
<comment type="caution">
    <text evidence="4">The sequence shown here is derived from an EMBL/GenBank/DDBJ whole genome shotgun (WGS) entry which is preliminary data.</text>
</comment>
<keyword evidence="5" id="KW-1185">Reference proteome</keyword>
<dbReference type="Gene3D" id="3.60.15.10">
    <property type="entry name" value="Ribonuclease Z/Hydroxyacylglutathione hydrolase-like"/>
    <property type="match status" value="1"/>
</dbReference>
<accession>A0ABU8XPI2</accession>
<dbReference type="SUPFAM" id="SSF56281">
    <property type="entry name" value="Metallo-hydrolase/oxidoreductase"/>
    <property type="match status" value="1"/>
</dbReference>
<feature type="chain" id="PRO_5047142381" evidence="2">
    <location>
        <begin position="16"/>
        <end position="299"/>
    </location>
</feature>
<dbReference type="InterPro" id="IPR001279">
    <property type="entry name" value="Metallo-B-lactamas"/>
</dbReference>
<sequence length="299" mass="31888">MALLLLFGAAVPAPAAPLPVSEIAPGVFVHQGRHEDFTPENAGGIANIGFVVGSTGVAVIDTGGSRAEGEALLEAIRARTALPVRWVINTHVHPDHLLGNAAFRDTGAVVVGHVKLAERLAEAGPYYLDNMRRLLGPAFAGSETVPPGHGVTGTTTLDLGDRVLELRAWRTAHTDTDLTVLDRATGTLFTGDLVFMERIPVVDGSLLGWIGVLDELAAVPARRVVPGHGPPSAPWPEALLPEKRYLEALRDGVRDELGRNRTLEQAVAEVPLPPGQSWLLAGENHPRNVTASYTELEWE</sequence>
<dbReference type="EMBL" id="JBBLZC010000006">
    <property type="protein sequence ID" value="MEK0083098.1"/>
    <property type="molecule type" value="Genomic_DNA"/>
</dbReference>
<evidence type="ECO:0000313" key="5">
    <source>
        <dbReference type="Proteomes" id="UP001375743"/>
    </source>
</evidence>
<name>A0ABU8XPI2_9PROT</name>
<proteinExistence type="inferred from homology"/>
<dbReference type="InterPro" id="IPR050855">
    <property type="entry name" value="NDM-1-like"/>
</dbReference>
<dbReference type="RefSeq" id="WP_418158945.1">
    <property type="nucleotide sequence ID" value="NZ_JBBLZC010000006.1"/>
</dbReference>
<gene>
    <name evidence="4" type="ORF">U1T56_08040</name>
</gene>
<dbReference type="SMART" id="SM00849">
    <property type="entry name" value="Lactamase_B"/>
    <property type="match status" value="1"/>
</dbReference>
<dbReference type="PANTHER" id="PTHR42951:SF4">
    <property type="entry name" value="ACYL-COENZYME A THIOESTERASE MBLAC2"/>
    <property type="match status" value="1"/>
</dbReference>
<dbReference type="NCBIfam" id="TIGR04559">
    <property type="entry name" value="SoxH_rel_PQQ_2"/>
    <property type="match status" value="1"/>
</dbReference>
<keyword evidence="2" id="KW-0732">Signal</keyword>
<dbReference type="Proteomes" id="UP001375743">
    <property type="component" value="Unassembled WGS sequence"/>
</dbReference>